<name>A0AAN8NU58_9PEZI</name>
<evidence type="ECO:0000313" key="2">
    <source>
        <dbReference type="Proteomes" id="UP001307849"/>
    </source>
</evidence>
<sequence length="715" mass="80782">MDLQWKPPQSIAAQTKKRTTKNLNEADVRIYKDIILQEVHSGTYKSVIETLKDVHQFEMSMDQLKKYLKIWGFQKKPRRGPRGRAELSHSTVVESASQSGSIASGNPFTGPPKGELQISYPPYSFAVTSFANTSSISSGAHERHSIESWGLYIHQDPSTSRINPQLEARDQINEPPLDQNVESLLNAVEKLQLHSSNDLADGDSARLNEDVRQTLPRLARSASSTRRLLENTTKITNSIDQSYFNEAFQDVGKLLNHLGGFSESGVVDGTAGLNLISTSSIRNLQREISTIAWTNRCTRRLVAHQRLKIGGSDVQISIDKRRYRSLTGEILEKVETNILFRWEDTSMVGLLNENEKVLCMRTVYQSMERYTPSLSISLGAYERMFFQYGADDILNAASTGDLEKIQGRCSKGQWSIRSCDQDGLSTLAYAIQGVFLNDDPVVRQNCMSIIKLVANEAPDDNARTTLYNEESYIDIDNYFIVEFLAFAGDPDLMLQRVTTGHPEKLRMLIPRLVTDTAEDLEMAYRCIHMLLATQWVISFDDLVELLAMTIDAIGDIYHSTAPRVRPYGQFCITAYLSGNHRQWNEALAKCRYQYTLLQAISWEARHSAVHVDEYYRYLEGAGDLRDQVQLNGYTIDVSRRLDPSEYKITAVSDDDSTNTVNPPLQSTDGPNNIMEQLISARHVSLAPRWEVETQFVSPQIPEDTEGTPIVRVFYN</sequence>
<keyword evidence="2" id="KW-1185">Reference proteome</keyword>
<evidence type="ECO:0000313" key="1">
    <source>
        <dbReference type="EMBL" id="KAK6518296.1"/>
    </source>
</evidence>
<accession>A0AAN8NU58</accession>
<dbReference type="AlphaFoldDB" id="A0AAN8NU58"/>
<dbReference type="EMBL" id="JAVHJM010000002">
    <property type="protein sequence ID" value="KAK6518296.1"/>
    <property type="molecule type" value="Genomic_DNA"/>
</dbReference>
<reference evidence="1 2" key="1">
    <citation type="submission" date="2019-10" db="EMBL/GenBank/DDBJ databases">
        <authorList>
            <person name="Palmer J.M."/>
        </authorList>
    </citation>
    <scope>NUCLEOTIDE SEQUENCE [LARGE SCALE GENOMIC DNA]</scope>
    <source>
        <strain evidence="1 2">TWF506</strain>
    </source>
</reference>
<gene>
    <name evidence="1" type="ORF">TWF506_005456</name>
</gene>
<comment type="caution">
    <text evidence="1">The sequence shown here is derived from an EMBL/GenBank/DDBJ whole genome shotgun (WGS) entry which is preliminary data.</text>
</comment>
<evidence type="ECO:0008006" key="3">
    <source>
        <dbReference type="Google" id="ProtNLM"/>
    </source>
</evidence>
<protein>
    <recommendedName>
        <fullName evidence="3">Clr5 domain-containing protein</fullName>
    </recommendedName>
</protein>
<proteinExistence type="predicted"/>
<dbReference type="Proteomes" id="UP001307849">
    <property type="component" value="Unassembled WGS sequence"/>
</dbReference>
<organism evidence="1 2">
    <name type="scientific">Arthrobotrys conoides</name>
    <dbReference type="NCBI Taxonomy" id="74498"/>
    <lineage>
        <taxon>Eukaryota</taxon>
        <taxon>Fungi</taxon>
        <taxon>Dikarya</taxon>
        <taxon>Ascomycota</taxon>
        <taxon>Pezizomycotina</taxon>
        <taxon>Orbiliomycetes</taxon>
        <taxon>Orbiliales</taxon>
        <taxon>Orbiliaceae</taxon>
        <taxon>Arthrobotrys</taxon>
    </lineage>
</organism>